<dbReference type="EC" id="2.7.11.1" evidence="2"/>
<evidence type="ECO:0000256" key="7">
    <source>
        <dbReference type="ARBA" id="ARBA00022840"/>
    </source>
</evidence>
<dbReference type="Gene3D" id="1.10.510.10">
    <property type="entry name" value="Transferase(Phosphotransferase) domain 1"/>
    <property type="match status" value="1"/>
</dbReference>
<comment type="caution">
    <text evidence="12">The sequence shown here is derived from an EMBL/GenBank/DDBJ whole genome shotgun (WGS) entry which is preliminary data.</text>
</comment>
<comment type="catalytic activity">
    <reaction evidence="8">
        <text>L-threonyl-[protein] + ATP = O-phospho-L-threonyl-[protein] + ADP + H(+)</text>
        <dbReference type="Rhea" id="RHEA:46608"/>
        <dbReference type="Rhea" id="RHEA-COMP:11060"/>
        <dbReference type="Rhea" id="RHEA-COMP:11605"/>
        <dbReference type="ChEBI" id="CHEBI:15378"/>
        <dbReference type="ChEBI" id="CHEBI:30013"/>
        <dbReference type="ChEBI" id="CHEBI:30616"/>
        <dbReference type="ChEBI" id="CHEBI:61977"/>
        <dbReference type="ChEBI" id="CHEBI:456216"/>
        <dbReference type="EC" id="2.7.11.1"/>
    </reaction>
</comment>
<evidence type="ECO:0000256" key="3">
    <source>
        <dbReference type="ARBA" id="ARBA00022527"/>
    </source>
</evidence>
<feature type="domain" description="Protein kinase" evidence="11">
    <location>
        <begin position="188"/>
        <end position="426"/>
    </location>
</feature>
<feature type="region of interest" description="Disordered" evidence="10">
    <location>
        <begin position="1"/>
        <end position="165"/>
    </location>
</feature>
<evidence type="ECO:0000256" key="2">
    <source>
        <dbReference type="ARBA" id="ARBA00012513"/>
    </source>
</evidence>
<evidence type="ECO:0000256" key="9">
    <source>
        <dbReference type="ARBA" id="ARBA00048679"/>
    </source>
</evidence>
<feature type="compositionally biased region" description="Polar residues" evidence="10">
    <location>
        <begin position="96"/>
        <end position="113"/>
    </location>
</feature>
<evidence type="ECO:0000259" key="11">
    <source>
        <dbReference type="PROSITE" id="PS50011"/>
    </source>
</evidence>
<gene>
    <name evidence="12" type="ORF">FQN60_011319</name>
</gene>
<protein>
    <recommendedName>
        <fullName evidence="2">non-specific serine/threonine protein kinase</fullName>
        <ecNumber evidence="2">2.7.11.1</ecNumber>
    </recommendedName>
</protein>
<name>A0A5J5DSC8_9PERO</name>
<dbReference type="SUPFAM" id="SSF56112">
    <property type="entry name" value="Protein kinase-like (PK-like)"/>
    <property type="match status" value="1"/>
</dbReference>
<evidence type="ECO:0000256" key="4">
    <source>
        <dbReference type="ARBA" id="ARBA00022679"/>
    </source>
</evidence>
<dbReference type="Pfam" id="PF00069">
    <property type="entry name" value="Pkinase"/>
    <property type="match status" value="1"/>
</dbReference>
<keyword evidence="4" id="KW-0808">Transferase</keyword>
<keyword evidence="7" id="KW-0067">ATP-binding</keyword>
<dbReference type="GO" id="GO:0005524">
    <property type="term" value="F:ATP binding"/>
    <property type="evidence" value="ECO:0007669"/>
    <property type="project" value="UniProtKB-KW"/>
</dbReference>
<dbReference type="PANTHER" id="PTHR22984:SF11">
    <property type="entry name" value="AURORA KINASE-RELATED"/>
    <property type="match status" value="1"/>
</dbReference>
<dbReference type="InterPro" id="IPR000719">
    <property type="entry name" value="Prot_kinase_dom"/>
</dbReference>
<evidence type="ECO:0000313" key="12">
    <source>
        <dbReference type="EMBL" id="KAA8596028.1"/>
    </source>
</evidence>
<accession>A0A5J5DSC8</accession>
<dbReference type="AlphaFoldDB" id="A0A5J5DSC8"/>
<dbReference type="InterPro" id="IPR011009">
    <property type="entry name" value="Kinase-like_dom_sf"/>
</dbReference>
<evidence type="ECO:0000256" key="5">
    <source>
        <dbReference type="ARBA" id="ARBA00022741"/>
    </source>
</evidence>
<dbReference type="EMBL" id="VOFY01000001">
    <property type="protein sequence ID" value="KAA8596028.1"/>
    <property type="molecule type" value="Genomic_DNA"/>
</dbReference>
<proteinExistence type="inferred from homology"/>
<dbReference type="Proteomes" id="UP000327493">
    <property type="component" value="Chromosome 1"/>
</dbReference>
<keyword evidence="3" id="KW-0723">Serine/threonine-protein kinase</keyword>
<evidence type="ECO:0000256" key="6">
    <source>
        <dbReference type="ARBA" id="ARBA00022777"/>
    </source>
</evidence>
<evidence type="ECO:0000256" key="1">
    <source>
        <dbReference type="ARBA" id="ARBA00005505"/>
    </source>
</evidence>
<dbReference type="InterPro" id="IPR051138">
    <property type="entry name" value="PIM_Ser/Thr_kinase"/>
</dbReference>
<dbReference type="PROSITE" id="PS50011">
    <property type="entry name" value="PROTEIN_KINASE_DOM"/>
    <property type="match status" value="1"/>
</dbReference>
<keyword evidence="6" id="KW-0418">Kinase</keyword>
<feature type="compositionally biased region" description="Low complexity" evidence="10">
    <location>
        <begin position="153"/>
        <end position="164"/>
    </location>
</feature>
<evidence type="ECO:0000256" key="8">
    <source>
        <dbReference type="ARBA" id="ARBA00047899"/>
    </source>
</evidence>
<dbReference type="PANTHER" id="PTHR22984">
    <property type="entry name" value="SERINE/THREONINE-PROTEIN KINASE PIM"/>
    <property type="match status" value="1"/>
</dbReference>
<dbReference type="GO" id="GO:0043066">
    <property type="term" value="P:negative regulation of apoptotic process"/>
    <property type="evidence" value="ECO:0007669"/>
    <property type="project" value="TreeGrafter"/>
</dbReference>
<feature type="compositionally biased region" description="Basic and acidic residues" evidence="10">
    <location>
        <begin position="75"/>
        <end position="88"/>
    </location>
</feature>
<evidence type="ECO:0000256" key="10">
    <source>
        <dbReference type="SAM" id="MobiDB-lite"/>
    </source>
</evidence>
<keyword evidence="13" id="KW-1185">Reference proteome</keyword>
<dbReference type="Gene3D" id="3.30.200.20">
    <property type="entry name" value="Phosphorylase Kinase, domain 1"/>
    <property type="match status" value="1"/>
</dbReference>
<dbReference type="GO" id="GO:0004674">
    <property type="term" value="F:protein serine/threonine kinase activity"/>
    <property type="evidence" value="ECO:0007669"/>
    <property type="project" value="UniProtKB-KW"/>
</dbReference>
<evidence type="ECO:0000313" key="13">
    <source>
        <dbReference type="Proteomes" id="UP000327493"/>
    </source>
</evidence>
<dbReference type="SMART" id="SM00220">
    <property type="entry name" value="S_TKc"/>
    <property type="match status" value="1"/>
</dbReference>
<comment type="similarity">
    <text evidence="1">Belongs to the protein kinase superfamily. CAMK Ser/Thr protein kinase family. PIM subfamily.</text>
</comment>
<dbReference type="InterPro" id="IPR008271">
    <property type="entry name" value="Ser/Thr_kinase_AS"/>
</dbReference>
<comment type="catalytic activity">
    <reaction evidence="9">
        <text>L-seryl-[protein] + ATP = O-phospho-L-seryl-[protein] + ADP + H(+)</text>
        <dbReference type="Rhea" id="RHEA:17989"/>
        <dbReference type="Rhea" id="RHEA-COMP:9863"/>
        <dbReference type="Rhea" id="RHEA-COMP:11604"/>
        <dbReference type="ChEBI" id="CHEBI:15378"/>
        <dbReference type="ChEBI" id="CHEBI:29999"/>
        <dbReference type="ChEBI" id="CHEBI:30616"/>
        <dbReference type="ChEBI" id="CHEBI:83421"/>
        <dbReference type="ChEBI" id="CHEBI:456216"/>
        <dbReference type="EC" id="2.7.11.1"/>
    </reaction>
</comment>
<organism evidence="12 13">
    <name type="scientific">Etheostoma spectabile</name>
    <name type="common">orangethroat darter</name>
    <dbReference type="NCBI Taxonomy" id="54343"/>
    <lineage>
        <taxon>Eukaryota</taxon>
        <taxon>Metazoa</taxon>
        <taxon>Chordata</taxon>
        <taxon>Craniata</taxon>
        <taxon>Vertebrata</taxon>
        <taxon>Euteleostomi</taxon>
        <taxon>Actinopterygii</taxon>
        <taxon>Neopterygii</taxon>
        <taxon>Teleostei</taxon>
        <taxon>Neoteleostei</taxon>
        <taxon>Acanthomorphata</taxon>
        <taxon>Eupercaria</taxon>
        <taxon>Perciformes</taxon>
        <taxon>Percoidei</taxon>
        <taxon>Percidae</taxon>
        <taxon>Etheostomatinae</taxon>
        <taxon>Etheostoma</taxon>
    </lineage>
</organism>
<dbReference type="PROSITE" id="PS00108">
    <property type="entry name" value="PROTEIN_KINASE_ST"/>
    <property type="match status" value="1"/>
</dbReference>
<dbReference type="GO" id="GO:0005737">
    <property type="term" value="C:cytoplasm"/>
    <property type="evidence" value="ECO:0007669"/>
    <property type="project" value="TreeGrafter"/>
</dbReference>
<dbReference type="GO" id="GO:0007346">
    <property type="term" value="P:regulation of mitotic cell cycle"/>
    <property type="evidence" value="ECO:0007669"/>
    <property type="project" value="TreeGrafter"/>
</dbReference>
<sequence>MAHNSTQKFKTLHAPASREDQANDSNAGKLSYGTGKDVKDWRGKRKAGADQGLRADGVPYTSCSHSVTAGGASVRESKWKTDTNDDCPKKKRRGSNDTNINGPSTGFITGSRVTQDDTDSSSDTSTNGPRTGFITGSRVTPDDTDSPSKMHNSDFSLSSSSCSSSDEDIIHDIPFSVKTSRAEFEATYIEIYQIAKGGFGAVYAGYRKEDAVSVAIKHIPKGKVYYSKVIKNGKVFKVIEEVALMVKAAGGAESAGSSAAISLLDCYLLEEDLVLIMERPSILRQMVDAAVEMHTNGVFHRDIKLENILIEVGSHVPRARVIDFGCGCPVIKGYYYRYSGTFSKAPPEWFIFKRYKAGPTTVWQLGALLYDLLDHDHSFKTRIYLERGIKINCNLSLDCQEFLQTCLAINPHRRPSLEQLQLHPWLR</sequence>
<reference evidence="12 13" key="1">
    <citation type="submission" date="2019-08" db="EMBL/GenBank/DDBJ databases">
        <title>A chromosome-level genome assembly, high-density linkage maps, and genome scans reveal the genomic architecture of hybrid incompatibilities underlying speciation via character displacement in darters (Percidae: Etheostominae).</title>
        <authorList>
            <person name="Moran R.L."/>
            <person name="Catchen J.M."/>
            <person name="Fuller R.C."/>
        </authorList>
    </citation>
    <scope>NUCLEOTIDE SEQUENCE [LARGE SCALE GENOMIC DNA]</scope>
    <source>
        <strain evidence="12">EspeVRDwgs_2016</strain>
        <tissue evidence="12">Muscle</tissue>
    </source>
</reference>
<keyword evidence="5" id="KW-0547">Nucleotide-binding</keyword>